<dbReference type="Proteomes" id="UP000249620">
    <property type="component" value="Unassembled WGS sequence"/>
</dbReference>
<evidence type="ECO:0000256" key="1">
    <source>
        <dbReference type="SAM" id="SignalP"/>
    </source>
</evidence>
<dbReference type="AlphaFoldDB" id="A0A327YIE1"/>
<feature type="non-terminal residue" evidence="2">
    <location>
        <position position="402"/>
    </location>
</feature>
<sequence length="402" mass="40563">MNFLKVLILSLSLFLVSNNSFSQCFQIESILVDACDNGSDEAYNEMFRMKIGPAPLNTSSLSINWPAQAWLGLVQNATTASKVSQLNTAIAAAGGCGQILEPTGGVLPANATVIVVTSPNLDTTLNSFGALTSDIYMLFQNTPSNPNAGHFGNYNATPATRTLSVSFGGGCTDSVTYQRANLVNSVGGVGGSISDLNGSTVNFTPSGTASYVNNGCIAPVPPFTVEAGTTLSSCAGQTINLSGTAQGQTSVTWSAASGSFSTPSNLTTSYTVPTTATAGSSITLTLSVTNSCGTTITDQITINISGSTLTLDSANNNQDICSGNAIAPIQYTFGGGATGATVTGLPTGVTATTSGNTVTISGTPTSPFSYSVNTIGGCGTVPPLVGSITFSTNATLTLDSAN</sequence>
<dbReference type="InterPro" id="IPR013783">
    <property type="entry name" value="Ig-like_fold"/>
</dbReference>
<feature type="chain" id="PRO_5016371619" description="Ig-like domain-containing protein" evidence="1">
    <location>
        <begin position="23"/>
        <end position="402"/>
    </location>
</feature>
<name>A0A327YIE1_9FLAO</name>
<feature type="signal peptide" evidence="1">
    <location>
        <begin position="1"/>
        <end position="22"/>
    </location>
</feature>
<evidence type="ECO:0008006" key="4">
    <source>
        <dbReference type="Google" id="ProtNLM"/>
    </source>
</evidence>
<organism evidence="2 3">
    <name type="scientific">Flavobacterium aquaticum</name>
    <dbReference type="NCBI Taxonomy" id="1236486"/>
    <lineage>
        <taxon>Bacteria</taxon>
        <taxon>Pseudomonadati</taxon>
        <taxon>Bacteroidota</taxon>
        <taxon>Flavobacteriia</taxon>
        <taxon>Flavobacteriales</taxon>
        <taxon>Flavobacteriaceae</taxon>
        <taxon>Flavobacterium</taxon>
    </lineage>
</organism>
<proteinExistence type="predicted"/>
<evidence type="ECO:0000313" key="3">
    <source>
        <dbReference type="Proteomes" id="UP000249620"/>
    </source>
</evidence>
<evidence type="ECO:0000313" key="2">
    <source>
        <dbReference type="EMBL" id="RAK20112.1"/>
    </source>
</evidence>
<dbReference type="EMBL" id="QLMI01000008">
    <property type="protein sequence ID" value="RAK20112.1"/>
    <property type="molecule type" value="Genomic_DNA"/>
</dbReference>
<dbReference type="Gene3D" id="2.60.40.10">
    <property type="entry name" value="Immunoglobulins"/>
    <property type="match status" value="2"/>
</dbReference>
<keyword evidence="3" id="KW-1185">Reference proteome</keyword>
<protein>
    <recommendedName>
        <fullName evidence="4">Ig-like domain-containing protein</fullName>
    </recommendedName>
</protein>
<reference evidence="2 3" key="1">
    <citation type="submission" date="2018-06" db="EMBL/GenBank/DDBJ databases">
        <title>Genomic Encyclopedia of Type Strains, Phase III (KMG-III): the genomes of soil and plant-associated and newly described type strains.</title>
        <authorList>
            <person name="Whitman W."/>
        </authorList>
    </citation>
    <scope>NUCLEOTIDE SEQUENCE [LARGE SCALE GENOMIC DNA]</scope>
    <source>
        <strain evidence="2 3">CGMCC 1.12398</strain>
    </source>
</reference>
<accession>A0A327YIE1</accession>
<comment type="caution">
    <text evidence="2">The sequence shown here is derived from an EMBL/GenBank/DDBJ whole genome shotgun (WGS) entry which is preliminary data.</text>
</comment>
<gene>
    <name evidence="2" type="ORF">B0I03_1081</name>
</gene>
<keyword evidence="1" id="KW-0732">Signal</keyword>